<reference evidence="1" key="1">
    <citation type="submission" date="2023-03" db="EMBL/GenBank/DDBJ databases">
        <title>Complete genome of Cladonia borealis.</title>
        <authorList>
            <person name="Park H."/>
        </authorList>
    </citation>
    <scope>NUCLEOTIDE SEQUENCE</scope>
    <source>
        <strain evidence="1">ANT050790</strain>
    </source>
</reference>
<dbReference type="GO" id="GO:0005737">
    <property type="term" value="C:cytoplasm"/>
    <property type="evidence" value="ECO:0007669"/>
    <property type="project" value="TreeGrafter"/>
</dbReference>
<dbReference type="Proteomes" id="UP001166286">
    <property type="component" value="Unassembled WGS sequence"/>
</dbReference>
<keyword evidence="2" id="KW-1185">Reference proteome</keyword>
<accession>A0AA39RBL9</accession>
<name>A0AA39RBL9_9LECA</name>
<dbReference type="EMBL" id="JAFEKC020000001">
    <property type="protein sequence ID" value="KAK0517448.1"/>
    <property type="molecule type" value="Genomic_DNA"/>
</dbReference>
<proteinExistence type="predicted"/>
<evidence type="ECO:0000313" key="1">
    <source>
        <dbReference type="EMBL" id="KAK0517448.1"/>
    </source>
</evidence>
<dbReference type="PANTHER" id="PTHR28110:SF1">
    <property type="entry name" value="TRANSMEMBRANE PROTEIN"/>
    <property type="match status" value="1"/>
</dbReference>
<protein>
    <recommendedName>
        <fullName evidence="3">DUF218 domain-containing protein</fullName>
    </recommendedName>
</protein>
<evidence type="ECO:0008006" key="3">
    <source>
        <dbReference type="Google" id="ProtNLM"/>
    </source>
</evidence>
<dbReference type="AlphaFoldDB" id="A0AA39RBL9"/>
<sequence>MSRVPWDLNALEQLIIVCCHAIWLGGPTKGQDESEWLIENFQKNETPTFIEHIDCALKLLESQPNAMVIFSGGATKLSKISLTEGQSYLNLALTLHPHLALPPYQHTLHPEPYATDSYQNTLFSLLLFRRLTNHYPNHITIISHDFKRARFLELHIPAIRWPKDRVNFIGTAQKAMFRITICTGLKADFNVNLHSSLRH</sequence>
<organism evidence="1 2">
    <name type="scientific">Cladonia borealis</name>
    <dbReference type="NCBI Taxonomy" id="184061"/>
    <lineage>
        <taxon>Eukaryota</taxon>
        <taxon>Fungi</taxon>
        <taxon>Dikarya</taxon>
        <taxon>Ascomycota</taxon>
        <taxon>Pezizomycotina</taxon>
        <taxon>Lecanoromycetes</taxon>
        <taxon>OSLEUM clade</taxon>
        <taxon>Lecanoromycetidae</taxon>
        <taxon>Lecanorales</taxon>
        <taxon>Lecanorineae</taxon>
        <taxon>Cladoniaceae</taxon>
        <taxon>Cladonia</taxon>
    </lineage>
</organism>
<comment type="caution">
    <text evidence="1">The sequence shown here is derived from an EMBL/GenBank/DDBJ whole genome shotgun (WGS) entry which is preliminary data.</text>
</comment>
<dbReference type="PANTHER" id="PTHR28110">
    <property type="entry name" value="TRANSMEMBRANE PROTEIN"/>
    <property type="match status" value="1"/>
</dbReference>
<gene>
    <name evidence="1" type="ORF">JMJ35_000603</name>
</gene>
<dbReference type="InterPro" id="IPR055323">
    <property type="entry name" value="C57A10.07/YOR238W"/>
</dbReference>
<evidence type="ECO:0000313" key="2">
    <source>
        <dbReference type="Proteomes" id="UP001166286"/>
    </source>
</evidence>